<sequence length="71" mass="7568">MRAAEPAPPQQAASQAQATLLELDRLFETADIQAAEDARAHLDELATIIRDRWDGPATLHAGAEPSADHPG</sequence>
<accession>A0ABV5U3P5</accession>
<protein>
    <submittedName>
        <fullName evidence="1">Uncharacterized protein</fullName>
    </submittedName>
</protein>
<comment type="caution">
    <text evidence="1">The sequence shown here is derived from an EMBL/GenBank/DDBJ whole genome shotgun (WGS) entry which is preliminary data.</text>
</comment>
<dbReference type="Proteomes" id="UP001589535">
    <property type="component" value="Unassembled WGS sequence"/>
</dbReference>
<organism evidence="1 2">
    <name type="scientific">Amycolatopsis plumensis</name>
    <dbReference type="NCBI Taxonomy" id="236508"/>
    <lineage>
        <taxon>Bacteria</taxon>
        <taxon>Bacillati</taxon>
        <taxon>Actinomycetota</taxon>
        <taxon>Actinomycetes</taxon>
        <taxon>Pseudonocardiales</taxon>
        <taxon>Pseudonocardiaceae</taxon>
        <taxon>Amycolatopsis</taxon>
    </lineage>
</organism>
<keyword evidence="2" id="KW-1185">Reference proteome</keyword>
<name>A0ABV5U3P5_9PSEU</name>
<reference evidence="1 2" key="1">
    <citation type="submission" date="2024-09" db="EMBL/GenBank/DDBJ databases">
        <authorList>
            <person name="Sun Q."/>
            <person name="Mori K."/>
        </authorList>
    </citation>
    <scope>NUCLEOTIDE SEQUENCE [LARGE SCALE GENOMIC DNA]</scope>
    <source>
        <strain evidence="1 2">JCM 13852</strain>
    </source>
</reference>
<gene>
    <name evidence="1" type="ORF">ACFFTO_17530</name>
</gene>
<proteinExistence type="predicted"/>
<dbReference type="RefSeq" id="WP_378194458.1">
    <property type="nucleotide sequence ID" value="NZ_JBHMBK010000012.1"/>
</dbReference>
<dbReference type="EMBL" id="JBHMBK010000012">
    <property type="protein sequence ID" value="MFB9686000.1"/>
    <property type="molecule type" value="Genomic_DNA"/>
</dbReference>
<evidence type="ECO:0000313" key="2">
    <source>
        <dbReference type="Proteomes" id="UP001589535"/>
    </source>
</evidence>
<evidence type="ECO:0000313" key="1">
    <source>
        <dbReference type="EMBL" id="MFB9686000.1"/>
    </source>
</evidence>